<dbReference type="EMBL" id="SKFH01000012">
    <property type="protein sequence ID" value="TCZ71821.1"/>
    <property type="molecule type" value="Genomic_DNA"/>
</dbReference>
<feature type="transmembrane region" description="Helical" evidence="1">
    <location>
        <begin position="30"/>
        <end position="50"/>
    </location>
</feature>
<evidence type="ECO:0000256" key="1">
    <source>
        <dbReference type="SAM" id="Phobius"/>
    </source>
</evidence>
<keyword evidence="3" id="KW-1185">Reference proteome</keyword>
<keyword evidence="1" id="KW-1133">Transmembrane helix</keyword>
<evidence type="ECO:0000313" key="3">
    <source>
        <dbReference type="Proteomes" id="UP000295164"/>
    </source>
</evidence>
<dbReference type="RefSeq" id="WP_131851974.1">
    <property type="nucleotide sequence ID" value="NZ_SKFH01000012.1"/>
</dbReference>
<accession>A0A4R4DZK4</accession>
<keyword evidence="1" id="KW-0812">Transmembrane</keyword>
<evidence type="ECO:0000313" key="2">
    <source>
        <dbReference type="EMBL" id="TCZ71821.1"/>
    </source>
</evidence>
<gene>
    <name evidence="2" type="ORF">E0486_09740</name>
</gene>
<sequence length="51" mass="5610">MRREAWAVSVTALMIKVADSLISGFDVRGFRTALLMALVLAVLGSLVQWVF</sequence>
<dbReference type="AlphaFoldDB" id="A0A4R4DZK4"/>
<proteinExistence type="predicted"/>
<organism evidence="2 3">
    <name type="scientific">Flaviaesturariibacter aridisoli</name>
    <dbReference type="NCBI Taxonomy" id="2545761"/>
    <lineage>
        <taxon>Bacteria</taxon>
        <taxon>Pseudomonadati</taxon>
        <taxon>Bacteroidota</taxon>
        <taxon>Chitinophagia</taxon>
        <taxon>Chitinophagales</taxon>
        <taxon>Chitinophagaceae</taxon>
        <taxon>Flaviaestuariibacter</taxon>
    </lineage>
</organism>
<keyword evidence="1" id="KW-0472">Membrane</keyword>
<dbReference type="Proteomes" id="UP000295164">
    <property type="component" value="Unassembled WGS sequence"/>
</dbReference>
<comment type="caution">
    <text evidence="2">The sequence shown here is derived from an EMBL/GenBank/DDBJ whole genome shotgun (WGS) entry which is preliminary data.</text>
</comment>
<name>A0A4R4DZK4_9BACT</name>
<protein>
    <recommendedName>
        <fullName evidence="4">Phage holin family protein</fullName>
    </recommendedName>
</protein>
<reference evidence="2 3" key="1">
    <citation type="submission" date="2019-03" db="EMBL/GenBank/DDBJ databases">
        <authorList>
            <person name="Kim M.K.M."/>
        </authorList>
    </citation>
    <scope>NUCLEOTIDE SEQUENCE [LARGE SCALE GENOMIC DNA]</scope>
    <source>
        <strain evidence="2 3">17J68-15</strain>
    </source>
</reference>
<evidence type="ECO:0008006" key="4">
    <source>
        <dbReference type="Google" id="ProtNLM"/>
    </source>
</evidence>